<evidence type="ECO:0000313" key="5">
    <source>
        <dbReference type="WBParaSite" id="SMUV_0001104001-mRNA-1"/>
    </source>
</evidence>
<evidence type="ECO:0000259" key="3">
    <source>
        <dbReference type="PROSITE" id="PS51304"/>
    </source>
</evidence>
<dbReference type="CDD" id="cd00070">
    <property type="entry name" value="GLECT"/>
    <property type="match status" value="1"/>
</dbReference>
<name>A0A0N5B188_9BILA</name>
<dbReference type="InterPro" id="IPR044156">
    <property type="entry name" value="Galectin-like"/>
</dbReference>
<dbReference type="Pfam" id="PF00337">
    <property type="entry name" value="Gal-bind_lectin"/>
    <property type="match status" value="1"/>
</dbReference>
<dbReference type="SMART" id="SM00908">
    <property type="entry name" value="Gal-bind_lectin"/>
    <property type="match status" value="1"/>
</dbReference>
<dbReference type="PANTHER" id="PTHR11346">
    <property type="entry name" value="GALECTIN"/>
    <property type="match status" value="1"/>
</dbReference>
<dbReference type="PANTHER" id="PTHR11346:SF147">
    <property type="entry name" value="GALECTIN"/>
    <property type="match status" value="1"/>
</dbReference>
<reference evidence="5" key="1">
    <citation type="submission" date="2017-02" db="UniProtKB">
        <authorList>
            <consortium name="WormBaseParasite"/>
        </authorList>
    </citation>
    <scope>IDENTIFICATION</scope>
</reference>
<keyword evidence="1 2" id="KW-0430">Lectin</keyword>
<dbReference type="WBParaSite" id="SMUV_0001104001-mRNA-1">
    <property type="protein sequence ID" value="SMUV_0001104001-mRNA-1"/>
    <property type="gene ID" value="SMUV_0001104001"/>
</dbReference>
<proteinExistence type="predicted"/>
<dbReference type="STRING" id="451379.A0A0N5B188"/>
<dbReference type="GO" id="GO:0030246">
    <property type="term" value="F:carbohydrate binding"/>
    <property type="evidence" value="ECO:0007669"/>
    <property type="project" value="UniProtKB-UniRule"/>
</dbReference>
<dbReference type="InterPro" id="IPR013320">
    <property type="entry name" value="ConA-like_dom_sf"/>
</dbReference>
<feature type="domain" description="Galectin" evidence="3">
    <location>
        <begin position="13"/>
        <end position="140"/>
    </location>
</feature>
<dbReference type="Proteomes" id="UP000046393">
    <property type="component" value="Unplaced"/>
</dbReference>
<evidence type="ECO:0000256" key="2">
    <source>
        <dbReference type="RuleBase" id="RU102079"/>
    </source>
</evidence>
<dbReference type="SMART" id="SM00276">
    <property type="entry name" value="GLECT"/>
    <property type="match status" value="1"/>
</dbReference>
<accession>A0A0N5B188</accession>
<evidence type="ECO:0000256" key="1">
    <source>
        <dbReference type="ARBA" id="ARBA00022734"/>
    </source>
</evidence>
<dbReference type="InterPro" id="IPR001079">
    <property type="entry name" value="Galectin_CRD"/>
</dbReference>
<sequence length="141" mass="16004">MSFLPNCDLQPVPFDKPLNGFYPPQRIRIVGIANPDATRFEVDLMANSEYHFHFNPRFNENVVVRNSTRGGNWQNEERSESSFPFAVGRIFTIDLIAAPQQILVNVDGQQFLSFNCRDDPSYINHLAISGDVNIHSVHIGN</sequence>
<dbReference type="PROSITE" id="PS51304">
    <property type="entry name" value="GALECTIN"/>
    <property type="match status" value="1"/>
</dbReference>
<dbReference type="Gene3D" id="2.60.120.200">
    <property type="match status" value="1"/>
</dbReference>
<dbReference type="AlphaFoldDB" id="A0A0N5B188"/>
<dbReference type="SUPFAM" id="SSF49899">
    <property type="entry name" value="Concanavalin A-like lectins/glucanases"/>
    <property type="match status" value="1"/>
</dbReference>
<protein>
    <recommendedName>
        <fullName evidence="2">Galectin</fullName>
    </recommendedName>
</protein>
<organism evidence="4 5">
    <name type="scientific">Syphacia muris</name>
    <dbReference type="NCBI Taxonomy" id="451379"/>
    <lineage>
        <taxon>Eukaryota</taxon>
        <taxon>Metazoa</taxon>
        <taxon>Ecdysozoa</taxon>
        <taxon>Nematoda</taxon>
        <taxon>Chromadorea</taxon>
        <taxon>Rhabditida</taxon>
        <taxon>Spirurina</taxon>
        <taxon>Oxyuridomorpha</taxon>
        <taxon>Oxyuroidea</taxon>
        <taxon>Oxyuridae</taxon>
        <taxon>Syphacia</taxon>
    </lineage>
</organism>
<keyword evidence="4" id="KW-1185">Reference proteome</keyword>
<evidence type="ECO:0000313" key="4">
    <source>
        <dbReference type="Proteomes" id="UP000046393"/>
    </source>
</evidence>